<dbReference type="Pfam" id="PF13391">
    <property type="entry name" value="HNH_2"/>
    <property type="match status" value="1"/>
</dbReference>
<evidence type="ECO:0000313" key="3">
    <source>
        <dbReference type="EMBL" id="OJJ38247.1"/>
    </source>
</evidence>
<reference evidence="4" key="1">
    <citation type="journal article" date="2017" name="Genome Biol.">
        <title>Comparative genomics reveals high biological diversity and specific adaptations in the industrially and medically important fungal genus Aspergillus.</title>
        <authorList>
            <person name="de Vries R.P."/>
            <person name="Riley R."/>
            <person name="Wiebenga A."/>
            <person name="Aguilar-Osorio G."/>
            <person name="Amillis S."/>
            <person name="Uchima C.A."/>
            <person name="Anderluh G."/>
            <person name="Asadollahi M."/>
            <person name="Askin M."/>
            <person name="Barry K."/>
            <person name="Battaglia E."/>
            <person name="Bayram O."/>
            <person name="Benocci T."/>
            <person name="Braus-Stromeyer S.A."/>
            <person name="Caldana C."/>
            <person name="Canovas D."/>
            <person name="Cerqueira G.C."/>
            <person name="Chen F."/>
            <person name="Chen W."/>
            <person name="Choi C."/>
            <person name="Clum A."/>
            <person name="Dos Santos R.A."/>
            <person name="Damasio A.R."/>
            <person name="Diallinas G."/>
            <person name="Emri T."/>
            <person name="Fekete E."/>
            <person name="Flipphi M."/>
            <person name="Freyberg S."/>
            <person name="Gallo A."/>
            <person name="Gournas C."/>
            <person name="Habgood R."/>
            <person name="Hainaut M."/>
            <person name="Harispe M.L."/>
            <person name="Henrissat B."/>
            <person name="Hilden K.S."/>
            <person name="Hope R."/>
            <person name="Hossain A."/>
            <person name="Karabika E."/>
            <person name="Karaffa L."/>
            <person name="Karanyi Z."/>
            <person name="Krasevec N."/>
            <person name="Kuo A."/>
            <person name="Kusch H."/>
            <person name="LaButti K."/>
            <person name="Lagendijk E.L."/>
            <person name="Lapidus A."/>
            <person name="Levasseur A."/>
            <person name="Lindquist E."/>
            <person name="Lipzen A."/>
            <person name="Logrieco A.F."/>
            <person name="MacCabe A."/>
            <person name="Maekelae M.R."/>
            <person name="Malavazi I."/>
            <person name="Melin P."/>
            <person name="Meyer V."/>
            <person name="Mielnichuk N."/>
            <person name="Miskei M."/>
            <person name="Molnar A.P."/>
            <person name="Mule G."/>
            <person name="Ngan C.Y."/>
            <person name="Orejas M."/>
            <person name="Orosz E."/>
            <person name="Ouedraogo J.P."/>
            <person name="Overkamp K.M."/>
            <person name="Park H.-S."/>
            <person name="Perrone G."/>
            <person name="Piumi F."/>
            <person name="Punt P.J."/>
            <person name="Ram A.F."/>
            <person name="Ramon A."/>
            <person name="Rauscher S."/>
            <person name="Record E."/>
            <person name="Riano-Pachon D.M."/>
            <person name="Robert V."/>
            <person name="Roehrig J."/>
            <person name="Ruller R."/>
            <person name="Salamov A."/>
            <person name="Salih N.S."/>
            <person name="Samson R.A."/>
            <person name="Sandor E."/>
            <person name="Sanguinetti M."/>
            <person name="Schuetze T."/>
            <person name="Sepcic K."/>
            <person name="Shelest E."/>
            <person name="Sherlock G."/>
            <person name="Sophianopoulou V."/>
            <person name="Squina F.M."/>
            <person name="Sun H."/>
            <person name="Susca A."/>
            <person name="Todd R.B."/>
            <person name="Tsang A."/>
            <person name="Unkles S.E."/>
            <person name="van de Wiele N."/>
            <person name="van Rossen-Uffink D."/>
            <person name="Oliveira J.V."/>
            <person name="Vesth T.C."/>
            <person name="Visser J."/>
            <person name="Yu J.-H."/>
            <person name="Zhou M."/>
            <person name="Andersen M.R."/>
            <person name="Archer D.B."/>
            <person name="Baker S.E."/>
            <person name="Benoit I."/>
            <person name="Brakhage A.A."/>
            <person name="Braus G.H."/>
            <person name="Fischer R."/>
            <person name="Frisvad J.C."/>
            <person name="Goldman G.H."/>
            <person name="Houbraken J."/>
            <person name="Oakley B."/>
            <person name="Pocsi I."/>
            <person name="Scazzocchio C."/>
            <person name="Seiboth B."/>
            <person name="vanKuyk P.A."/>
            <person name="Wortman J."/>
            <person name="Dyer P.S."/>
            <person name="Grigoriev I.V."/>
        </authorList>
    </citation>
    <scope>NUCLEOTIDE SEQUENCE [LARGE SCALE GENOMIC DNA]</scope>
    <source>
        <strain evidence="4">DTO 134E9</strain>
    </source>
</reference>
<evidence type="ECO:0000259" key="1">
    <source>
        <dbReference type="Pfam" id="PF13391"/>
    </source>
</evidence>
<dbReference type="AlphaFoldDB" id="A0A1L9RTW1"/>
<dbReference type="Pfam" id="PF25324">
    <property type="entry name" value="DUF7881"/>
    <property type="match status" value="1"/>
</dbReference>
<organism evidence="3 4">
    <name type="scientific">Aspergillus wentii DTO 134E9</name>
    <dbReference type="NCBI Taxonomy" id="1073089"/>
    <lineage>
        <taxon>Eukaryota</taxon>
        <taxon>Fungi</taxon>
        <taxon>Dikarya</taxon>
        <taxon>Ascomycota</taxon>
        <taxon>Pezizomycotina</taxon>
        <taxon>Eurotiomycetes</taxon>
        <taxon>Eurotiomycetidae</taxon>
        <taxon>Eurotiales</taxon>
        <taxon>Aspergillaceae</taxon>
        <taxon>Aspergillus</taxon>
        <taxon>Aspergillus subgen. Cremei</taxon>
    </lineage>
</organism>
<sequence length="239" mass="26405">MSHPTRDQSRNVFFVLTPNIEDIRGGVDAGPQYTKNDFLTMLCICLDAPNGFMVVSDDGQVVEDSSDLLEKGVYIVKSAQEDVRHRDGGCMISGAVAKGADRDIWLGFEAAHIVPVAHEAVFPSSHLDAYVTDRTGINSPQNGILMKADLRQLFDQYFFAINPFKGYKIYTFQGIDEELDGTVIAVLANMRGAGEPVYEHDFPPGSDQIGHILQGPQPGERMEFELASRLHGFHPDTFI</sequence>
<gene>
    <name evidence="3" type="ORF">ASPWEDRAFT_168169</name>
</gene>
<dbReference type="InterPro" id="IPR057203">
    <property type="entry name" value="DUF7881"/>
</dbReference>
<protein>
    <submittedName>
        <fullName evidence="3">Uncharacterized protein</fullName>
    </submittedName>
</protein>
<dbReference type="EMBL" id="KV878210">
    <property type="protein sequence ID" value="OJJ38247.1"/>
    <property type="molecule type" value="Genomic_DNA"/>
</dbReference>
<dbReference type="InterPro" id="IPR003615">
    <property type="entry name" value="HNH_nuc"/>
</dbReference>
<dbReference type="GeneID" id="63746108"/>
<dbReference type="Proteomes" id="UP000184383">
    <property type="component" value="Unassembled WGS sequence"/>
</dbReference>
<keyword evidence="4" id="KW-1185">Reference proteome</keyword>
<dbReference type="RefSeq" id="XP_040691923.1">
    <property type="nucleotide sequence ID" value="XM_040830260.1"/>
</dbReference>
<evidence type="ECO:0000259" key="2">
    <source>
        <dbReference type="Pfam" id="PF25324"/>
    </source>
</evidence>
<dbReference type="STRING" id="1073089.A0A1L9RTW1"/>
<proteinExistence type="predicted"/>
<accession>A0A1L9RTW1</accession>
<dbReference type="OrthoDB" id="2142759at2759"/>
<feature type="domain" description="DUF7881" evidence="2">
    <location>
        <begin position="10"/>
        <end position="80"/>
    </location>
</feature>
<dbReference type="VEuPathDB" id="FungiDB:ASPWEDRAFT_168169"/>
<name>A0A1L9RTW1_ASPWE</name>
<feature type="domain" description="HNH nuclease" evidence="1">
    <location>
        <begin position="90"/>
        <end position="162"/>
    </location>
</feature>
<evidence type="ECO:0000313" key="4">
    <source>
        <dbReference type="Proteomes" id="UP000184383"/>
    </source>
</evidence>